<sequence length="187" mass="20784">MGHGGNVIDELTTDHREVEEIFSRIEALPVGDPQRKELADQATIELVRHSIAEEMHLYPMARRCLANGDSVADKELEDHSAAEHIMKQLESCQADEPAFDRLISFLMSEIRNHVKDEENNLFPRLRQAASAAELDEMGEKIRRAKKTAPTRPHPATPSTPPVNKILAPGTGLVDRARDALSGRGKSH</sequence>
<proteinExistence type="predicted"/>
<dbReference type="PANTHER" id="PTHR35585">
    <property type="entry name" value="HHE DOMAIN PROTEIN (AFU_ORTHOLOGUE AFUA_4G00730)"/>
    <property type="match status" value="1"/>
</dbReference>
<evidence type="ECO:0000313" key="4">
    <source>
        <dbReference type="Proteomes" id="UP001500909"/>
    </source>
</evidence>
<name>A0ABP3JCL2_9ACTN</name>
<reference evidence="4" key="1">
    <citation type="journal article" date="2019" name="Int. J. Syst. Evol. Microbiol.">
        <title>The Global Catalogue of Microorganisms (GCM) 10K type strain sequencing project: providing services to taxonomists for standard genome sequencing and annotation.</title>
        <authorList>
            <consortium name="The Broad Institute Genomics Platform"/>
            <consortium name="The Broad Institute Genome Sequencing Center for Infectious Disease"/>
            <person name="Wu L."/>
            <person name="Ma J."/>
        </authorList>
    </citation>
    <scope>NUCLEOTIDE SEQUENCE [LARGE SCALE GENOMIC DNA]</scope>
    <source>
        <strain evidence="4">JCM 4805</strain>
    </source>
</reference>
<dbReference type="Gene3D" id="1.20.120.520">
    <property type="entry name" value="nmb1532 protein domain like"/>
    <property type="match status" value="1"/>
</dbReference>
<accession>A0ABP3JCL2</accession>
<evidence type="ECO:0000313" key="3">
    <source>
        <dbReference type="EMBL" id="GAA0449267.1"/>
    </source>
</evidence>
<dbReference type="InterPro" id="IPR012312">
    <property type="entry name" value="Hemerythrin-like"/>
</dbReference>
<feature type="region of interest" description="Disordered" evidence="1">
    <location>
        <begin position="142"/>
        <end position="187"/>
    </location>
</feature>
<keyword evidence="4" id="KW-1185">Reference proteome</keyword>
<dbReference type="RefSeq" id="WP_346093518.1">
    <property type="nucleotide sequence ID" value="NZ_BAAABY010000009.1"/>
</dbReference>
<comment type="caution">
    <text evidence="3">The sequence shown here is derived from an EMBL/GenBank/DDBJ whole genome shotgun (WGS) entry which is preliminary data.</text>
</comment>
<gene>
    <name evidence="3" type="ORF">GCM10010361_11620</name>
</gene>
<evidence type="ECO:0000259" key="2">
    <source>
        <dbReference type="Pfam" id="PF01814"/>
    </source>
</evidence>
<dbReference type="PANTHER" id="PTHR35585:SF1">
    <property type="entry name" value="HHE DOMAIN PROTEIN (AFU_ORTHOLOGUE AFUA_4G00730)"/>
    <property type="match status" value="1"/>
</dbReference>
<feature type="domain" description="Hemerythrin-like" evidence="2">
    <location>
        <begin position="7"/>
        <end position="125"/>
    </location>
</feature>
<protein>
    <submittedName>
        <fullName evidence="3">Hemerythrin domain-containing protein</fullName>
    </submittedName>
</protein>
<dbReference type="CDD" id="cd12108">
    <property type="entry name" value="Hr-like"/>
    <property type="match status" value="1"/>
</dbReference>
<dbReference type="EMBL" id="BAAABY010000009">
    <property type="protein sequence ID" value="GAA0449267.1"/>
    <property type="molecule type" value="Genomic_DNA"/>
</dbReference>
<dbReference type="Pfam" id="PF01814">
    <property type="entry name" value="Hemerythrin"/>
    <property type="match status" value="1"/>
</dbReference>
<evidence type="ECO:0000256" key="1">
    <source>
        <dbReference type="SAM" id="MobiDB-lite"/>
    </source>
</evidence>
<feature type="compositionally biased region" description="Pro residues" evidence="1">
    <location>
        <begin position="151"/>
        <end position="160"/>
    </location>
</feature>
<organism evidence="3 4">
    <name type="scientific">Streptomyces olivaceiscleroticus</name>
    <dbReference type="NCBI Taxonomy" id="68245"/>
    <lineage>
        <taxon>Bacteria</taxon>
        <taxon>Bacillati</taxon>
        <taxon>Actinomycetota</taxon>
        <taxon>Actinomycetes</taxon>
        <taxon>Kitasatosporales</taxon>
        <taxon>Streptomycetaceae</taxon>
        <taxon>Streptomyces</taxon>
    </lineage>
</organism>
<dbReference type="Proteomes" id="UP001500909">
    <property type="component" value="Unassembled WGS sequence"/>
</dbReference>